<dbReference type="NCBIfam" id="NF041359">
    <property type="entry name" value="GntG_guanitoxin"/>
    <property type="match status" value="1"/>
</dbReference>
<dbReference type="PANTHER" id="PTHR48097:SF9">
    <property type="entry name" value="L-THREONINE ALDOLASE"/>
    <property type="match status" value="1"/>
</dbReference>
<dbReference type="GO" id="GO:0006545">
    <property type="term" value="P:glycine biosynthetic process"/>
    <property type="evidence" value="ECO:0007669"/>
    <property type="project" value="TreeGrafter"/>
</dbReference>
<keyword evidence="4 7" id="KW-0456">Lyase</keyword>
<name>A0A5B9PA30_9BACT</name>
<dbReference type="AlphaFoldDB" id="A0A5B9PA30"/>
<evidence type="ECO:0000256" key="5">
    <source>
        <dbReference type="PIRSR" id="PIRSR017617-1"/>
    </source>
</evidence>
<dbReference type="PIRSF" id="PIRSF017617">
    <property type="entry name" value="Thr_aldolase"/>
    <property type="match status" value="1"/>
</dbReference>
<dbReference type="OrthoDB" id="9774495at2"/>
<evidence type="ECO:0000313" key="7">
    <source>
        <dbReference type="EMBL" id="QEG23218.1"/>
    </source>
</evidence>
<dbReference type="STRING" id="980251.GCA_001642875_00510"/>
<reference evidence="7 8" key="1">
    <citation type="submission" date="2019-08" db="EMBL/GenBank/DDBJ databases">
        <title>Deep-cultivation of Planctomycetes and their phenomic and genomic characterization uncovers novel biology.</title>
        <authorList>
            <person name="Wiegand S."/>
            <person name="Jogler M."/>
            <person name="Boedeker C."/>
            <person name="Pinto D."/>
            <person name="Vollmers J."/>
            <person name="Rivas-Marin E."/>
            <person name="Kohn T."/>
            <person name="Peeters S.H."/>
            <person name="Heuer A."/>
            <person name="Rast P."/>
            <person name="Oberbeckmann S."/>
            <person name="Bunk B."/>
            <person name="Jeske O."/>
            <person name="Meyerdierks A."/>
            <person name="Storesund J.E."/>
            <person name="Kallscheuer N."/>
            <person name="Luecker S."/>
            <person name="Lage O.M."/>
            <person name="Pohl T."/>
            <person name="Merkel B.J."/>
            <person name="Hornburger P."/>
            <person name="Mueller R.-W."/>
            <person name="Bruemmer F."/>
            <person name="Labrenz M."/>
            <person name="Spormann A.M."/>
            <person name="Op den Camp H."/>
            <person name="Overmann J."/>
            <person name="Amann R."/>
            <person name="Jetten M.S.M."/>
            <person name="Mascher T."/>
            <person name="Medema M.H."/>
            <person name="Devos D.P."/>
            <person name="Kaster A.-K."/>
            <person name="Ovreas L."/>
            <person name="Rohde M."/>
            <person name="Galperin M.Y."/>
            <person name="Jogler C."/>
        </authorList>
    </citation>
    <scope>NUCLEOTIDE SEQUENCE [LARGE SCALE GENOMIC DNA]</scope>
    <source>
        <strain evidence="7 8">FC18</strain>
    </source>
</reference>
<dbReference type="Gene3D" id="3.40.640.10">
    <property type="entry name" value="Type I PLP-dependent aspartate aminotransferase-like (Major domain)"/>
    <property type="match status" value="1"/>
</dbReference>
<dbReference type="InterPro" id="IPR001597">
    <property type="entry name" value="ArAA_b-elim_lyase/Thr_aldolase"/>
</dbReference>
<keyword evidence="8" id="KW-1185">Reference proteome</keyword>
<dbReference type="InterPro" id="IPR015424">
    <property type="entry name" value="PyrdxlP-dep_Trfase"/>
</dbReference>
<dbReference type="FunFam" id="3.40.640.10:FF:000030">
    <property type="entry name" value="Low-specificity L-threonine aldolase"/>
    <property type="match status" value="1"/>
</dbReference>
<dbReference type="InterPro" id="IPR015421">
    <property type="entry name" value="PyrdxlP-dep_Trfase_major"/>
</dbReference>
<dbReference type="PANTHER" id="PTHR48097">
    <property type="entry name" value="L-THREONINE ALDOLASE-RELATED"/>
    <property type="match status" value="1"/>
</dbReference>
<evidence type="ECO:0000256" key="1">
    <source>
        <dbReference type="ARBA" id="ARBA00001933"/>
    </source>
</evidence>
<evidence type="ECO:0000259" key="6">
    <source>
        <dbReference type="Pfam" id="PF01212"/>
    </source>
</evidence>
<dbReference type="SUPFAM" id="SSF53383">
    <property type="entry name" value="PLP-dependent transferases"/>
    <property type="match status" value="1"/>
</dbReference>
<dbReference type="GO" id="GO:0005829">
    <property type="term" value="C:cytosol"/>
    <property type="evidence" value="ECO:0007669"/>
    <property type="project" value="TreeGrafter"/>
</dbReference>
<dbReference type="InterPro" id="IPR023603">
    <property type="entry name" value="Low_specificity_L-TA-like"/>
</dbReference>
<dbReference type="GO" id="GO:0008732">
    <property type="term" value="F:L-allo-threonine aldolase activity"/>
    <property type="evidence" value="ECO:0007669"/>
    <property type="project" value="UniProtKB-EC"/>
</dbReference>
<protein>
    <submittedName>
        <fullName evidence="7">L-allo-threonine aldolase</fullName>
        <ecNumber evidence="7">4.1.2.49</ecNumber>
    </submittedName>
</protein>
<sequence>MIDLRSDTLTKPCADMRQAMANAEVNDDVIDVDPTVAALEERIADILGMETAVFMPSGTMTNQAALRVHCRPGDEFICESGCHIYNYEQGAFAQLSGLVAKTVTAPGRNLRLEHVRNLINPDNEHAVYTRLLCLENTHNKGGGIILPLEDVQSVCGWARENGLATHLDGARFFNCVVASGIEAKTWAENFDTVSICFSKGLGAPVGSCLAGDSSMRKSMIRHRKVLGGGMRQSGIIAAGALYALDNNIDRLADDHRNAKRFAEVVSQHPKLSIDIDSVHTNIAIFHVDPSIGTAAEMVERCGAAGVGMYPFSHDTVRAVTHMHIDEADAVKAAERICEVAG</sequence>
<proteinExistence type="inferred from homology"/>
<dbReference type="RefSeq" id="WP_075083305.1">
    <property type="nucleotide sequence ID" value="NZ_CP042912.1"/>
</dbReference>
<keyword evidence="3" id="KW-0663">Pyridoxal phosphate</keyword>
<dbReference type="Pfam" id="PF01212">
    <property type="entry name" value="Beta_elim_lyase"/>
    <property type="match status" value="1"/>
</dbReference>
<evidence type="ECO:0000256" key="3">
    <source>
        <dbReference type="ARBA" id="ARBA00022898"/>
    </source>
</evidence>
<gene>
    <name evidence="7" type="primary">ltaA</name>
    <name evidence="7" type="ORF">MFFC18_31140</name>
</gene>
<comment type="cofactor">
    <cofactor evidence="1">
        <name>pyridoxal 5'-phosphate</name>
        <dbReference type="ChEBI" id="CHEBI:597326"/>
    </cofactor>
</comment>
<dbReference type="Gene3D" id="3.90.1150.10">
    <property type="entry name" value="Aspartate Aminotransferase, domain 1"/>
    <property type="match status" value="1"/>
</dbReference>
<accession>A0A5B9PA30</accession>
<dbReference type="FunFam" id="3.90.1150.10:FF:000041">
    <property type="entry name" value="Low-specificity L-threonine aldolase"/>
    <property type="match status" value="1"/>
</dbReference>
<evidence type="ECO:0000256" key="4">
    <source>
        <dbReference type="ARBA" id="ARBA00023239"/>
    </source>
</evidence>
<evidence type="ECO:0000313" key="8">
    <source>
        <dbReference type="Proteomes" id="UP000322214"/>
    </source>
</evidence>
<dbReference type="GO" id="GO:0006567">
    <property type="term" value="P:L-threonine catabolic process"/>
    <property type="evidence" value="ECO:0007669"/>
    <property type="project" value="TreeGrafter"/>
</dbReference>
<comment type="similarity">
    <text evidence="2">Belongs to the threonine aldolase family.</text>
</comment>
<dbReference type="EMBL" id="CP042912">
    <property type="protein sequence ID" value="QEG23218.1"/>
    <property type="molecule type" value="Genomic_DNA"/>
</dbReference>
<dbReference type="InterPro" id="IPR015422">
    <property type="entry name" value="PyrdxlP-dep_Trfase_small"/>
</dbReference>
<dbReference type="Proteomes" id="UP000322214">
    <property type="component" value="Chromosome"/>
</dbReference>
<feature type="modified residue" description="N6-(pyridoxal phosphate)lysine" evidence="5">
    <location>
        <position position="199"/>
    </location>
</feature>
<dbReference type="KEGG" id="mff:MFFC18_31140"/>
<organism evidence="7 8">
    <name type="scientific">Mariniblastus fucicola</name>
    <dbReference type="NCBI Taxonomy" id="980251"/>
    <lineage>
        <taxon>Bacteria</taxon>
        <taxon>Pseudomonadati</taxon>
        <taxon>Planctomycetota</taxon>
        <taxon>Planctomycetia</taxon>
        <taxon>Pirellulales</taxon>
        <taxon>Pirellulaceae</taxon>
        <taxon>Mariniblastus</taxon>
    </lineage>
</organism>
<dbReference type="EC" id="4.1.2.49" evidence="7"/>
<evidence type="ECO:0000256" key="2">
    <source>
        <dbReference type="ARBA" id="ARBA00006966"/>
    </source>
</evidence>
<feature type="domain" description="Aromatic amino acid beta-eliminating lyase/threonine aldolase" evidence="6">
    <location>
        <begin position="3"/>
        <end position="285"/>
    </location>
</feature>